<feature type="non-terminal residue" evidence="3">
    <location>
        <position position="545"/>
    </location>
</feature>
<dbReference type="InterPro" id="IPR036117">
    <property type="entry name" value="DhaL_dom_sf"/>
</dbReference>
<dbReference type="EMBL" id="UOEX01000008">
    <property type="protein sequence ID" value="VAW32671.1"/>
    <property type="molecule type" value="Genomic_DNA"/>
</dbReference>
<dbReference type="Pfam" id="PF02645">
    <property type="entry name" value="DegV"/>
    <property type="match status" value="1"/>
</dbReference>
<feature type="domain" description="DhaL" evidence="2">
    <location>
        <begin position="15"/>
        <end position="162"/>
    </location>
</feature>
<dbReference type="Pfam" id="PF02734">
    <property type="entry name" value="Dak2"/>
    <property type="match status" value="1"/>
</dbReference>
<dbReference type="PANTHER" id="PTHR33434">
    <property type="entry name" value="DEGV DOMAIN-CONTAINING PROTEIN DR_1986-RELATED"/>
    <property type="match status" value="1"/>
</dbReference>
<dbReference type="GO" id="GO:0004371">
    <property type="term" value="F:glycerone kinase activity"/>
    <property type="evidence" value="ECO:0007669"/>
    <property type="project" value="InterPro"/>
</dbReference>
<dbReference type="NCBIfam" id="TIGR00762">
    <property type="entry name" value="DegV"/>
    <property type="match status" value="1"/>
</dbReference>
<proteinExistence type="predicted"/>
<sequence>LISWADLLDRINVYPVADGDTGTNLRISLAHFRERSIDKEQLIHRLACSATGNSGNIAASFLIKFIEADSFAELTATAAAGRESAWQSVTRPQPGTMLTVFDALRDALAHEGITGESAAPLVRVRLQGAVISTSRQLPDLERAGVVDSGALAMFIFFDGFFRKLARKRHIFCPVTNLFAGRLTVADSFKSPLSGNFCVDALISPRSETKDRRQEAGGLGDIRGRLAELGDSVVVVPDKSCLKIHIHTPNPKVLRQNLTLFASIVKWRHSDIDAAGLGNPARGESRQTIHIVTDAAGSVSRQAAEKYGITLLDSYIVTKDESSPESLVGHGPIYERLRNGERVTTAQASTFERHQHYQSLVQQFGTVLYLCVGAVYTNNYAVVSTWKKEFDPDDRFKVLDSGTASGRLALIAISTARYARTADSPAAVLEFARQAVDRTKEYIFLDKLKYLAAGGRLSRSSGFMGDLLRMKPVITPTSSGAEKVAVVKNRAAQLRFALERLEQELPPASQSLIMLQYSDNKEWVNGAIREEITARYPRAEIMVCPL</sequence>
<dbReference type="Pfam" id="PF21645">
    <property type="entry name" value="FakA-like_M"/>
    <property type="match status" value="1"/>
</dbReference>
<dbReference type="InterPro" id="IPR043168">
    <property type="entry name" value="DegV_C"/>
</dbReference>
<keyword evidence="3" id="KW-0808">Transferase</keyword>
<dbReference type="PROSITE" id="PS51482">
    <property type="entry name" value="DEGV"/>
    <property type="match status" value="1"/>
</dbReference>
<dbReference type="Gene3D" id="1.25.40.340">
    <property type="match status" value="1"/>
</dbReference>
<dbReference type="InterPro" id="IPR004007">
    <property type="entry name" value="DhaL_dom"/>
</dbReference>
<dbReference type="SUPFAM" id="SSF82549">
    <property type="entry name" value="DAK1/DegV-like"/>
    <property type="match status" value="1"/>
</dbReference>
<accession>A0A3B0UNB3</accession>
<dbReference type="AlphaFoldDB" id="A0A3B0UNB3"/>
<dbReference type="SUPFAM" id="SSF101473">
    <property type="entry name" value="DhaL-like"/>
    <property type="match status" value="1"/>
</dbReference>
<evidence type="ECO:0000256" key="1">
    <source>
        <dbReference type="ARBA" id="ARBA00023121"/>
    </source>
</evidence>
<name>A0A3B0UNB3_9ZZZZ</name>
<evidence type="ECO:0000259" key="2">
    <source>
        <dbReference type="SMART" id="SM01120"/>
    </source>
</evidence>
<protein>
    <submittedName>
        <fullName evidence="3">Dihydroxyacetone kinase-like protein, phosphatase domain / Dihydroxyacetone kinase-like protein, kinase domain</fullName>
    </submittedName>
</protein>
<dbReference type="InterPro" id="IPR003797">
    <property type="entry name" value="DegV"/>
</dbReference>
<reference evidence="3" key="1">
    <citation type="submission" date="2018-06" db="EMBL/GenBank/DDBJ databases">
        <authorList>
            <person name="Zhirakovskaya E."/>
        </authorList>
    </citation>
    <scope>NUCLEOTIDE SEQUENCE</scope>
</reference>
<gene>
    <name evidence="3" type="ORF">MNBD_DELTA03-1884</name>
</gene>
<dbReference type="InterPro" id="IPR050270">
    <property type="entry name" value="DegV_domain_contain"/>
</dbReference>
<feature type="non-terminal residue" evidence="3">
    <location>
        <position position="1"/>
    </location>
</feature>
<evidence type="ECO:0000313" key="3">
    <source>
        <dbReference type="EMBL" id="VAW32671.1"/>
    </source>
</evidence>
<dbReference type="GO" id="GO:0006071">
    <property type="term" value="P:glycerol metabolic process"/>
    <property type="evidence" value="ECO:0007669"/>
    <property type="project" value="InterPro"/>
</dbReference>
<dbReference type="PANTHER" id="PTHR33434:SF2">
    <property type="entry name" value="FATTY ACID-BINDING PROTEIN TM_1468"/>
    <property type="match status" value="1"/>
</dbReference>
<organism evidence="3">
    <name type="scientific">hydrothermal vent metagenome</name>
    <dbReference type="NCBI Taxonomy" id="652676"/>
    <lineage>
        <taxon>unclassified sequences</taxon>
        <taxon>metagenomes</taxon>
        <taxon>ecological metagenomes</taxon>
    </lineage>
</organism>
<dbReference type="InterPro" id="IPR048394">
    <property type="entry name" value="FakA-like_M"/>
</dbReference>
<dbReference type="SMART" id="SM01120">
    <property type="entry name" value="Dak2"/>
    <property type="match status" value="1"/>
</dbReference>
<dbReference type="Gene3D" id="3.30.1180.10">
    <property type="match status" value="1"/>
</dbReference>
<keyword evidence="3" id="KW-0418">Kinase</keyword>
<keyword evidence="1" id="KW-0446">Lipid-binding</keyword>
<dbReference type="GO" id="GO:0008289">
    <property type="term" value="F:lipid binding"/>
    <property type="evidence" value="ECO:0007669"/>
    <property type="project" value="UniProtKB-KW"/>
</dbReference>
<dbReference type="Gene3D" id="3.40.50.10170">
    <property type="match status" value="1"/>
</dbReference>